<accession>A0A3G8XXQ0</accession>
<proteinExistence type="predicted"/>
<protein>
    <submittedName>
        <fullName evidence="7">GtrA family protein</fullName>
    </submittedName>
</protein>
<evidence type="ECO:0000259" key="6">
    <source>
        <dbReference type="Pfam" id="PF04138"/>
    </source>
</evidence>
<evidence type="ECO:0000256" key="4">
    <source>
        <dbReference type="ARBA" id="ARBA00023136"/>
    </source>
</evidence>
<evidence type="ECO:0000256" key="1">
    <source>
        <dbReference type="ARBA" id="ARBA00004141"/>
    </source>
</evidence>
<feature type="domain" description="GtrA/DPMS transmembrane" evidence="6">
    <location>
        <begin position="14"/>
        <end position="150"/>
    </location>
</feature>
<name>A0A3G8XXQ0_9FLAO</name>
<dbReference type="GO" id="GO:0016020">
    <property type="term" value="C:membrane"/>
    <property type="evidence" value="ECO:0007669"/>
    <property type="project" value="UniProtKB-SubCell"/>
</dbReference>
<keyword evidence="2 5" id="KW-0812">Transmembrane</keyword>
<evidence type="ECO:0000256" key="2">
    <source>
        <dbReference type="ARBA" id="ARBA00022692"/>
    </source>
</evidence>
<organism evidence="7 8">
    <name type="scientific">Kaistella carnis</name>
    <dbReference type="NCBI Taxonomy" id="1241979"/>
    <lineage>
        <taxon>Bacteria</taxon>
        <taxon>Pseudomonadati</taxon>
        <taxon>Bacteroidota</taxon>
        <taxon>Flavobacteriia</taxon>
        <taxon>Flavobacteriales</taxon>
        <taxon>Weeksellaceae</taxon>
        <taxon>Chryseobacterium group</taxon>
        <taxon>Kaistella</taxon>
    </lineage>
</organism>
<keyword evidence="4 5" id="KW-0472">Membrane</keyword>
<reference evidence="8" key="1">
    <citation type="submission" date="2018-11" db="EMBL/GenBank/DDBJ databases">
        <title>Proposal to divide the Flavobacteriaceae and reorganize its genera based on Amino Acid Identity values calculated from whole genome sequences.</title>
        <authorList>
            <person name="Nicholson A.C."/>
            <person name="Gulvik C.A."/>
            <person name="Whitney A.M."/>
            <person name="Humrighouse B.W."/>
            <person name="Bell M."/>
            <person name="Holmes B."/>
            <person name="Steigerwalt A.G."/>
            <person name="Villarma A."/>
            <person name="Sheth M."/>
            <person name="Batra D."/>
            <person name="Pryor J."/>
            <person name="Bernardet J.-F."/>
            <person name="Hugo C."/>
            <person name="Kampfer P."/>
            <person name="Newman J.D."/>
            <person name="McQuiston J.R."/>
        </authorList>
    </citation>
    <scope>NUCLEOTIDE SEQUENCE [LARGE SCALE GENOMIC DNA]</scope>
    <source>
        <strain evidence="8">G0081</strain>
    </source>
</reference>
<dbReference type="RefSeq" id="WP_125024065.1">
    <property type="nucleotide sequence ID" value="NZ_CP034159.1"/>
</dbReference>
<dbReference type="Proteomes" id="UP000270185">
    <property type="component" value="Chromosome"/>
</dbReference>
<evidence type="ECO:0000256" key="3">
    <source>
        <dbReference type="ARBA" id="ARBA00022989"/>
    </source>
</evidence>
<evidence type="ECO:0000313" key="7">
    <source>
        <dbReference type="EMBL" id="AZI33026.1"/>
    </source>
</evidence>
<keyword evidence="3 5" id="KW-1133">Transmembrane helix</keyword>
<comment type="subcellular location">
    <subcellularLocation>
        <location evidence="1">Membrane</location>
        <topology evidence="1">Multi-pass membrane protein</topology>
    </subcellularLocation>
</comment>
<feature type="transmembrane region" description="Helical" evidence="5">
    <location>
        <begin position="56"/>
        <end position="75"/>
    </location>
</feature>
<sequence length="152" mass="17674">MKEFIFKQKQILLFVIAGALSAVVEIGSFKMLSVYLPTILSQENNFHGIHFPLSNILSTSCGIITNYFLSIWFVFERGKHSKRREFVYFMVVSFFSTILSLSFFQIFFRFVFKEHFDVGFFVFSQEMLSKIAAILVVSILNYSVKKKIIFNG</sequence>
<dbReference type="GO" id="GO:0000271">
    <property type="term" value="P:polysaccharide biosynthetic process"/>
    <property type="evidence" value="ECO:0007669"/>
    <property type="project" value="InterPro"/>
</dbReference>
<dbReference type="EMBL" id="CP034159">
    <property type="protein sequence ID" value="AZI33026.1"/>
    <property type="molecule type" value="Genomic_DNA"/>
</dbReference>
<dbReference type="KEGG" id="ccas:EIB73_07500"/>
<evidence type="ECO:0000313" key="8">
    <source>
        <dbReference type="Proteomes" id="UP000270185"/>
    </source>
</evidence>
<keyword evidence="8" id="KW-1185">Reference proteome</keyword>
<gene>
    <name evidence="7" type="ORF">EIB73_07500</name>
</gene>
<feature type="transmembrane region" description="Helical" evidence="5">
    <location>
        <begin position="127"/>
        <end position="144"/>
    </location>
</feature>
<dbReference type="AlphaFoldDB" id="A0A3G8XXQ0"/>
<feature type="transmembrane region" description="Helical" evidence="5">
    <location>
        <begin position="12"/>
        <end position="36"/>
    </location>
</feature>
<evidence type="ECO:0000256" key="5">
    <source>
        <dbReference type="SAM" id="Phobius"/>
    </source>
</evidence>
<dbReference type="Pfam" id="PF04138">
    <property type="entry name" value="GtrA_DPMS_TM"/>
    <property type="match status" value="1"/>
</dbReference>
<feature type="transmembrane region" description="Helical" evidence="5">
    <location>
        <begin position="87"/>
        <end position="107"/>
    </location>
</feature>
<dbReference type="InterPro" id="IPR007267">
    <property type="entry name" value="GtrA_DPMS_TM"/>
</dbReference>
<dbReference type="OrthoDB" id="1272283at2"/>